<dbReference type="Gene3D" id="3.40.50.300">
    <property type="entry name" value="P-loop containing nucleotide triphosphate hydrolases"/>
    <property type="match status" value="1"/>
</dbReference>
<name>A0A449H9P1_NOCFR</name>
<protein>
    <submittedName>
        <fullName evidence="1">Phage terminase-like protein, large subunit</fullName>
    </submittedName>
</protein>
<evidence type="ECO:0000313" key="1">
    <source>
        <dbReference type="EMBL" id="VFA81590.1"/>
    </source>
</evidence>
<dbReference type="AlphaFoldDB" id="A0A449H9P1"/>
<organism evidence="1">
    <name type="scientific">Nocardia farcinica</name>
    <dbReference type="NCBI Taxonomy" id="37329"/>
    <lineage>
        <taxon>Bacteria</taxon>
        <taxon>Bacillati</taxon>
        <taxon>Actinomycetota</taxon>
        <taxon>Actinomycetes</taxon>
        <taxon>Mycobacteriales</taxon>
        <taxon>Nocardiaceae</taxon>
        <taxon>Nocardia</taxon>
    </lineage>
</organism>
<gene>
    <name evidence="1" type="ORF">NCTC1935_00180</name>
</gene>
<accession>A0A449H9P1</accession>
<proteinExistence type="predicted"/>
<sequence length="512" mass="55915">MLTSWPRAGLVGVQEPRIAWRPSSAVDFSVADEVLDLVDIAGRRLPPWQAGAVRDSTARRADGKWAAFEVCLLCSRQNGKNGVLEAVVLWWLIREPGVQILYTAHEFRTALKTMTKLMALINASPLLRRELAPRQPRLGNGRESITLLNGSAIYFTTRTDQGGRGGSFDRLIIDEAMICSAEALAALTPLLTTAANGQIWFLGSAADADSQAKCDVWAERRKRALSKTATRLLWLEWSAPELPEDATDAERAAWREDRANWAAANPSCGYLFDEEFIEAELELFASKLEKWEIERLSSGKWPKPAAERARVLPAGTWEDMTELGARVQGPIALALDMTPDLKTCALGAATRTTEHRIRVELGYHGSAQGIVERVADLVARWDPCAVVVNASSPAASLAPQLLEVGIEVELTTSTQAADAAVGLVGDALEGLLSHGGDPRLADAWDEVQKRQLGGGRFGWDYTVGDVTRMQVISLARWGLLTFGLEPAPPEQRPTQADDHDNTEADELMAMGF</sequence>
<reference evidence="1" key="1">
    <citation type="submission" date="2019-02" db="EMBL/GenBank/DDBJ databases">
        <authorList>
            <consortium name="Pathogen Informatics"/>
        </authorList>
    </citation>
    <scope>NUCLEOTIDE SEQUENCE</scope>
    <source>
        <strain evidence="1">3012STDY6733949</strain>
    </source>
</reference>
<dbReference type="EMBL" id="CAACYE010000005">
    <property type="protein sequence ID" value="VFA81590.1"/>
    <property type="molecule type" value="Genomic_DNA"/>
</dbReference>
<dbReference type="InterPro" id="IPR027417">
    <property type="entry name" value="P-loop_NTPase"/>
</dbReference>